<evidence type="ECO:0008006" key="3">
    <source>
        <dbReference type="Google" id="ProtNLM"/>
    </source>
</evidence>
<feature type="chain" id="PRO_5041686947" description="Secreted protein" evidence="1">
    <location>
        <begin position="27"/>
        <end position="195"/>
    </location>
</feature>
<proteinExistence type="predicted"/>
<gene>
    <name evidence="2" type="ORF">HJG54_04140</name>
</gene>
<feature type="signal peptide" evidence="1">
    <location>
        <begin position="1"/>
        <end position="26"/>
    </location>
</feature>
<evidence type="ECO:0000313" key="2">
    <source>
        <dbReference type="EMBL" id="WNZ22137.1"/>
    </source>
</evidence>
<protein>
    <recommendedName>
        <fullName evidence="3">Secreted protein</fullName>
    </recommendedName>
</protein>
<evidence type="ECO:0000256" key="1">
    <source>
        <dbReference type="SAM" id="SignalP"/>
    </source>
</evidence>
<dbReference type="AlphaFoldDB" id="A0AA96WSQ5"/>
<organism evidence="2">
    <name type="scientific">Leptolyngbya sp. NK1-12</name>
    <dbReference type="NCBI Taxonomy" id="2547451"/>
    <lineage>
        <taxon>Bacteria</taxon>
        <taxon>Bacillati</taxon>
        <taxon>Cyanobacteriota</taxon>
        <taxon>Cyanophyceae</taxon>
        <taxon>Leptolyngbyales</taxon>
        <taxon>Leptolyngbyaceae</taxon>
        <taxon>Leptolyngbya group</taxon>
        <taxon>Leptolyngbya</taxon>
    </lineage>
</organism>
<sequence length="195" mass="21921">MRTSNPAYRFTLILLALVSAWGPASAAAQTQFASSTPASTPIRPKIECPNRLEALIPLLLRDLPSYANRVSQRAYTEHRTRERPGYVLLAGNPEYEPLTLKAGEYQSATESEVPQVFFTTLERQYFSGEAFQLQHYHWLFLAQTENSWRFVLMLSTVGNYPGDEPPTPPRDSSQGVIAQAIRLWLRDCQAGSIDS</sequence>
<name>A0AA96WSQ5_9CYAN</name>
<dbReference type="EMBL" id="CP053586">
    <property type="protein sequence ID" value="WNZ22137.1"/>
    <property type="molecule type" value="Genomic_DNA"/>
</dbReference>
<dbReference type="RefSeq" id="WP_316433521.1">
    <property type="nucleotide sequence ID" value="NZ_CP053586.1"/>
</dbReference>
<accession>A0AA96WSQ5</accession>
<reference evidence="2" key="1">
    <citation type="submission" date="2020-05" db="EMBL/GenBank/DDBJ databases">
        <authorList>
            <person name="Zhu T."/>
            <person name="Keshari N."/>
            <person name="Lu X."/>
        </authorList>
    </citation>
    <scope>NUCLEOTIDE SEQUENCE</scope>
    <source>
        <strain evidence="2">NK1-12</strain>
    </source>
</reference>
<keyword evidence="1" id="KW-0732">Signal</keyword>